<evidence type="ECO:0000313" key="4">
    <source>
        <dbReference type="Proteomes" id="UP000027734"/>
    </source>
</evidence>
<dbReference type="CDD" id="cd00093">
    <property type="entry name" value="HTH_XRE"/>
    <property type="match status" value="1"/>
</dbReference>
<dbReference type="Gene3D" id="1.10.10.2910">
    <property type="match status" value="1"/>
</dbReference>
<dbReference type="Gene3D" id="1.10.260.40">
    <property type="entry name" value="lambda repressor-like DNA-binding domains"/>
    <property type="match status" value="1"/>
</dbReference>
<dbReference type="STRING" id="1300350.Z948_1779"/>
<dbReference type="Proteomes" id="UP000027734">
    <property type="component" value="Unassembled WGS sequence"/>
</dbReference>
<dbReference type="EMBL" id="JAMC01000001">
    <property type="protein sequence ID" value="KEJ91074.1"/>
    <property type="molecule type" value="Genomic_DNA"/>
</dbReference>
<comment type="similarity">
    <text evidence="1">Belongs to the short-chain fatty acyl-CoA assimilation regulator (ScfR) family.</text>
</comment>
<evidence type="ECO:0000256" key="1">
    <source>
        <dbReference type="ARBA" id="ARBA00007227"/>
    </source>
</evidence>
<organism evidence="3 4">
    <name type="scientific">Sulfitobacter donghicola DSW-25 = KCTC 12864 = JCM 14565</name>
    <dbReference type="NCBI Taxonomy" id="1300350"/>
    <lineage>
        <taxon>Bacteria</taxon>
        <taxon>Pseudomonadati</taxon>
        <taxon>Pseudomonadota</taxon>
        <taxon>Alphaproteobacteria</taxon>
        <taxon>Rhodobacterales</taxon>
        <taxon>Roseobacteraceae</taxon>
        <taxon>Sulfitobacter</taxon>
    </lineage>
</organism>
<dbReference type="SMART" id="SM00530">
    <property type="entry name" value="HTH_XRE"/>
    <property type="match status" value="1"/>
</dbReference>
<evidence type="ECO:0000259" key="2">
    <source>
        <dbReference type="PROSITE" id="PS50943"/>
    </source>
</evidence>
<feature type="domain" description="HTH cro/C1-type" evidence="2">
    <location>
        <begin position="2"/>
        <end position="57"/>
    </location>
</feature>
<keyword evidence="4" id="KW-1185">Reference proteome</keyword>
<proteinExistence type="inferred from homology"/>
<dbReference type="Pfam" id="PF01381">
    <property type="entry name" value="HTH_3"/>
    <property type="match status" value="1"/>
</dbReference>
<dbReference type="eggNOG" id="COG2856">
    <property type="taxonomic scope" value="Bacteria"/>
</dbReference>
<sequence>MLLLARKRRRKTQKDLAAETGVPQAALSRIENGTRDVLSQEEIQSVARSLGFPVSFFYEQEPLYKTPLSIHGAAFRKKSAVSAKDQDAVISLANHLVLHFRKMLEAIDLEPQYPLLQFEVVDSKSSVSEHASAVNSASEAARKVRESWQLDDGPLVNLVRYVEATGIFVVEGDFGGADIDGVTLRPPGMKPVVVLNSSRPADRKRFSLAHEYGHVILHPFPYDAMEKEANEFAAELLMPKAGVLSDLKRGLSIPRLGQLKLKWRVAMSALIYRAKTLGAVSNEAATSLYKKMSYYGYRTREPHEFDFEAERGMLASQLVNLHISELGYSLEELAEATRTSPQEFAEMHGLDAPKVKAKPKLRLVVGQGWEDAG</sequence>
<gene>
    <name evidence="3" type="ORF">DSW25_02470</name>
</gene>
<dbReference type="eggNOG" id="COG1396">
    <property type="taxonomic scope" value="Bacteria"/>
</dbReference>
<comment type="caution">
    <text evidence="3">The sequence shown here is derived from an EMBL/GenBank/DDBJ whole genome shotgun (WGS) entry which is preliminary data.</text>
</comment>
<dbReference type="InterPro" id="IPR052345">
    <property type="entry name" value="Rad_response_metalloprotease"/>
</dbReference>
<accession>A0A073IMY6</accession>
<dbReference type="InterPro" id="IPR010982">
    <property type="entry name" value="Lambda_DNA-bd_dom_sf"/>
</dbReference>
<dbReference type="PANTHER" id="PTHR43236:SF1">
    <property type="entry name" value="BLL7220 PROTEIN"/>
    <property type="match status" value="1"/>
</dbReference>
<dbReference type="GO" id="GO:0003677">
    <property type="term" value="F:DNA binding"/>
    <property type="evidence" value="ECO:0007669"/>
    <property type="project" value="InterPro"/>
</dbReference>
<dbReference type="AlphaFoldDB" id="A0A073IMY6"/>
<dbReference type="InterPro" id="IPR010359">
    <property type="entry name" value="IrrE_HExxH"/>
</dbReference>
<protein>
    <recommendedName>
        <fullName evidence="2">HTH cro/C1-type domain-containing protein</fullName>
    </recommendedName>
</protein>
<evidence type="ECO:0000313" key="3">
    <source>
        <dbReference type="EMBL" id="KEJ91074.1"/>
    </source>
</evidence>
<dbReference type="PANTHER" id="PTHR43236">
    <property type="entry name" value="ANTITOXIN HIGA1"/>
    <property type="match status" value="1"/>
</dbReference>
<reference evidence="3 4" key="1">
    <citation type="submission" date="2014-01" db="EMBL/GenBank/DDBJ databases">
        <title>Sulfitobacter donghicola JCM 14565 Genome Sequencing.</title>
        <authorList>
            <person name="Lai Q."/>
            <person name="Hong Z."/>
        </authorList>
    </citation>
    <scope>NUCLEOTIDE SEQUENCE [LARGE SCALE GENOMIC DNA]</scope>
    <source>
        <strain evidence="3 4">JCM 14565</strain>
    </source>
</reference>
<dbReference type="PROSITE" id="PS50943">
    <property type="entry name" value="HTH_CROC1"/>
    <property type="match status" value="1"/>
</dbReference>
<dbReference type="SUPFAM" id="SSF47413">
    <property type="entry name" value="lambda repressor-like DNA-binding domains"/>
    <property type="match status" value="1"/>
</dbReference>
<dbReference type="InterPro" id="IPR001387">
    <property type="entry name" value="Cro/C1-type_HTH"/>
</dbReference>
<dbReference type="Pfam" id="PF06114">
    <property type="entry name" value="Peptidase_M78"/>
    <property type="match status" value="1"/>
</dbReference>
<name>A0A073IMY6_9RHOB</name>